<organism evidence="2 3">
    <name type="scientific">Anguilla anguilla</name>
    <name type="common">European freshwater eel</name>
    <name type="synonym">Muraena anguilla</name>
    <dbReference type="NCBI Taxonomy" id="7936"/>
    <lineage>
        <taxon>Eukaryota</taxon>
        <taxon>Metazoa</taxon>
        <taxon>Chordata</taxon>
        <taxon>Craniata</taxon>
        <taxon>Vertebrata</taxon>
        <taxon>Euteleostomi</taxon>
        <taxon>Actinopterygii</taxon>
        <taxon>Neopterygii</taxon>
        <taxon>Teleostei</taxon>
        <taxon>Anguilliformes</taxon>
        <taxon>Anguillidae</taxon>
        <taxon>Anguilla</taxon>
    </lineage>
</organism>
<accession>A0A9D3M2W3</accession>
<reference evidence="2" key="1">
    <citation type="submission" date="2021-01" db="EMBL/GenBank/DDBJ databases">
        <title>A chromosome-scale assembly of European eel, Anguilla anguilla.</title>
        <authorList>
            <person name="Henkel C."/>
            <person name="Jong-Raadsen S.A."/>
            <person name="Dufour S."/>
            <person name="Weltzien F.-A."/>
            <person name="Palstra A.P."/>
            <person name="Pelster B."/>
            <person name="Spaink H.P."/>
            <person name="Van Den Thillart G.E."/>
            <person name="Jansen H."/>
            <person name="Zahm M."/>
            <person name="Klopp C."/>
            <person name="Cedric C."/>
            <person name="Louis A."/>
            <person name="Berthelot C."/>
            <person name="Parey E."/>
            <person name="Roest Crollius H."/>
            <person name="Montfort J."/>
            <person name="Robinson-Rechavi M."/>
            <person name="Bucao C."/>
            <person name="Bouchez O."/>
            <person name="Gislard M."/>
            <person name="Lluch J."/>
            <person name="Milhes M."/>
            <person name="Lampietro C."/>
            <person name="Lopez Roques C."/>
            <person name="Donnadieu C."/>
            <person name="Braasch I."/>
            <person name="Desvignes T."/>
            <person name="Postlethwait J."/>
            <person name="Bobe J."/>
            <person name="Guiguen Y."/>
            <person name="Dirks R."/>
        </authorList>
    </citation>
    <scope>NUCLEOTIDE SEQUENCE</scope>
    <source>
        <strain evidence="2">Tag_6206</strain>
        <tissue evidence="2">Liver</tissue>
    </source>
</reference>
<proteinExistence type="predicted"/>
<feature type="compositionally biased region" description="Polar residues" evidence="1">
    <location>
        <begin position="1"/>
        <end position="15"/>
    </location>
</feature>
<gene>
    <name evidence="2" type="ORF">ANANG_G00207580</name>
</gene>
<comment type="caution">
    <text evidence="2">The sequence shown here is derived from an EMBL/GenBank/DDBJ whole genome shotgun (WGS) entry which is preliminary data.</text>
</comment>
<feature type="region of interest" description="Disordered" evidence="1">
    <location>
        <begin position="1"/>
        <end position="24"/>
    </location>
</feature>
<name>A0A9D3M2W3_ANGAN</name>
<keyword evidence="3" id="KW-1185">Reference proteome</keyword>
<evidence type="ECO:0000256" key="1">
    <source>
        <dbReference type="SAM" id="MobiDB-lite"/>
    </source>
</evidence>
<dbReference type="Proteomes" id="UP001044222">
    <property type="component" value="Chromosome 11"/>
</dbReference>
<sequence>MTTTRAGVTRKSQPRPSEMKPRPLDVRKLPERWSNTTLGLPVSPEHCSFHATHNPTEDAGGGGPVRHPRMPPRLKAVRLQP</sequence>
<dbReference type="AlphaFoldDB" id="A0A9D3M2W3"/>
<evidence type="ECO:0000313" key="3">
    <source>
        <dbReference type="Proteomes" id="UP001044222"/>
    </source>
</evidence>
<protein>
    <submittedName>
        <fullName evidence="2">Uncharacterized protein</fullName>
    </submittedName>
</protein>
<dbReference type="EMBL" id="JAFIRN010000011">
    <property type="protein sequence ID" value="KAG5839688.1"/>
    <property type="molecule type" value="Genomic_DNA"/>
</dbReference>
<evidence type="ECO:0000313" key="2">
    <source>
        <dbReference type="EMBL" id="KAG5839688.1"/>
    </source>
</evidence>
<feature type="region of interest" description="Disordered" evidence="1">
    <location>
        <begin position="38"/>
        <end position="81"/>
    </location>
</feature>
<feature type="compositionally biased region" description="Basic residues" evidence="1">
    <location>
        <begin position="66"/>
        <end position="81"/>
    </location>
</feature>